<evidence type="ECO:0000256" key="2">
    <source>
        <dbReference type="RuleBase" id="RU369065"/>
    </source>
</evidence>
<dbReference type="Pfam" id="PF06200">
    <property type="entry name" value="tify"/>
    <property type="match status" value="1"/>
</dbReference>
<feature type="region of interest" description="Disordered" evidence="3">
    <location>
        <begin position="379"/>
        <end position="414"/>
    </location>
</feature>
<dbReference type="GO" id="GO:0031347">
    <property type="term" value="P:regulation of defense response"/>
    <property type="evidence" value="ECO:0007669"/>
    <property type="project" value="UniProtKB-UniRule"/>
</dbReference>
<dbReference type="AlphaFoldDB" id="A0A8T3AJL9"/>
<comment type="caution">
    <text evidence="5">The sequence shown here is derived from an EMBL/GenBank/DDBJ whole genome shotgun (WGS) entry which is preliminary data.</text>
</comment>
<comment type="function">
    <text evidence="2">Repressor of jasmonate responses.</text>
</comment>
<proteinExistence type="inferred from homology"/>
<evidence type="ECO:0000313" key="5">
    <source>
        <dbReference type="EMBL" id="KAI0496423.1"/>
    </source>
</evidence>
<comment type="similarity">
    <text evidence="1 2">Belongs to the TIFY/JAZ family.</text>
</comment>
<dbReference type="GO" id="GO:0005634">
    <property type="term" value="C:nucleus"/>
    <property type="evidence" value="ECO:0007669"/>
    <property type="project" value="UniProtKB-SubCell"/>
</dbReference>
<gene>
    <name evidence="5" type="ORF">KFK09_022739</name>
</gene>
<dbReference type="SMART" id="SM00979">
    <property type="entry name" value="TIFY"/>
    <property type="match status" value="1"/>
</dbReference>
<dbReference type="GO" id="GO:2000022">
    <property type="term" value="P:regulation of jasmonic acid mediated signaling pathway"/>
    <property type="evidence" value="ECO:0007669"/>
    <property type="project" value="UniProtKB-UniRule"/>
</dbReference>
<dbReference type="PANTHER" id="PTHR33077">
    <property type="entry name" value="PROTEIN TIFY 4A-RELATED-RELATED"/>
    <property type="match status" value="1"/>
</dbReference>
<dbReference type="InterPro" id="IPR040390">
    <property type="entry name" value="TIFY/JAZ"/>
</dbReference>
<feature type="domain" description="Tify" evidence="4">
    <location>
        <begin position="284"/>
        <end position="319"/>
    </location>
</feature>
<organism evidence="5 6">
    <name type="scientific">Dendrobium nobile</name>
    <name type="common">Orchid</name>
    <dbReference type="NCBI Taxonomy" id="94219"/>
    <lineage>
        <taxon>Eukaryota</taxon>
        <taxon>Viridiplantae</taxon>
        <taxon>Streptophyta</taxon>
        <taxon>Embryophyta</taxon>
        <taxon>Tracheophyta</taxon>
        <taxon>Spermatophyta</taxon>
        <taxon>Magnoliopsida</taxon>
        <taxon>Liliopsida</taxon>
        <taxon>Asparagales</taxon>
        <taxon>Orchidaceae</taxon>
        <taxon>Epidendroideae</taxon>
        <taxon>Malaxideae</taxon>
        <taxon>Dendrobiinae</taxon>
        <taxon>Dendrobium</taxon>
    </lineage>
</organism>
<evidence type="ECO:0000259" key="4">
    <source>
        <dbReference type="PROSITE" id="PS51320"/>
    </source>
</evidence>
<reference evidence="5" key="1">
    <citation type="journal article" date="2022" name="Front. Genet.">
        <title>Chromosome-Scale Assembly of the Dendrobium nobile Genome Provides Insights Into the Molecular Mechanism of the Biosynthesis of the Medicinal Active Ingredient of Dendrobium.</title>
        <authorList>
            <person name="Xu Q."/>
            <person name="Niu S.-C."/>
            <person name="Li K.-L."/>
            <person name="Zheng P.-J."/>
            <person name="Zhang X.-J."/>
            <person name="Jia Y."/>
            <person name="Liu Y."/>
            <person name="Niu Y.-X."/>
            <person name="Yu L.-H."/>
            <person name="Chen D.-F."/>
            <person name="Zhang G.-Q."/>
        </authorList>
    </citation>
    <scope>NUCLEOTIDE SEQUENCE</scope>
    <source>
        <tissue evidence="5">Leaf</tissue>
    </source>
</reference>
<dbReference type="PANTHER" id="PTHR33077:SF8">
    <property type="entry name" value="PROTEIN TIFY 8"/>
    <property type="match status" value="1"/>
</dbReference>
<evidence type="ECO:0000256" key="1">
    <source>
        <dbReference type="ARBA" id="ARBA00008614"/>
    </source>
</evidence>
<keyword evidence="2" id="KW-1184">Jasmonic acid signaling pathway</keyword>
<keyword evidence="2" id="KW-0539">Nucleus</keyword>
<name>A0A8T3AJL9_DENNO</name>
<dbReference type="PROSITE" id="PS51320">
    <property type="entry name" value="TIFY"/>
    <property type="match status" value="1"/>
</dbReference>
<accession>A0A8T3AJL9</accession>
<keyword evidence="6" id="KW-1185">Reference proteome</keyword>
<dbReference type="EMBL" id="JAGYWB010000016">
    <property type="protein sequence ID" value="KAI0496423.1"/>
    <property type="molecule type" value="Genomic_DNA"/>
</dbReference>
<sequence length="414" mass="44006">MAVVMMGADDKNPIFHDFLAMSCGNSPATVAAAATEGIETSAMVTEAPASASASAGVSSTVHGLVKGNADMFSERQAVNSSAVFLIHGSKVDSSGPEASNTISGKKRSNSDSAYMGFITEKNRRVCADAAECSRSVKMLGKEVISDRSRKNQEDEMQFPMQVPLRPTSLHSLLSSRSSLLASNLELSSRPMIPGSMLHYQSRIGKSGPFSSSYVSKDAAILMSQPAADEGSRTGMKGSGALNIVSSSSVPGERSITRVLPYSSSPKYLQINEPESSNALRYNGMQNVGRQMTIFYAGQAHVFDDVHPNKAEVIMALAGSTGGSWSTTYSQRPAMSPSAGEVKVHSEEIRRQISSFPLSIQVNPEHALSQVDRTTLTRDIPSLTAGGQQSGGVFRDGRLAIQEPSPSSEGKREEN</sequence>
<dbReference type="OrthoDB" id="1908882at2759"/>
<protein>
    <recommendedName>
        <fullName evidence="2">Protein TIFY</fullName>
    </recommendedName>
    <alternativeName>
        <fullName evidence="2">Jasmonate ZIM domain-containing protein</fullName>
    </alternativeName>
</protein>
<evidence type="ECO:0000313" key="6">
    <source>
        <dbReference type="Proteomes" id="UP000829196"/>
    </source>
</evidence>
<dbReference type="Proteomes" id="UP000829196">
    <property type="component" value="Unassembled WGS sequence"/>
</dbReference>
<dbReference type="GO" id="GO:0009611">
    <property type="term" value="P:response to wounding"/>
    <property type="evidence" value="ECO:0007669"/>
    <property type="project" value="UniProtKB-UniRule"/>
</dbReference>
<dbReference type="InterPro" id="IPR010399">
    <property type="entry name" value="Tify_dom"/>
</dbReference>
<comment type="domain">
    <text evidence="2">The jas domain is required for interaction with COI1.</text>
</comment>
<comment type="subcellular location">
    <subcellularLocation>
        <location evidence="2">Nucleus</location>
    </subcellularLocation>
</comment>
<evidence type="ECO:0000256" key="3">
    <source>
        <dbReference type="SAM" id="MobiDB-lite"/>
    </source>
</evidence>